<name>A0ABR7R3F3_9PROT</name>
<dbReference type="EMBL" id="JACTUZ010000008">
    <property type="protein sequence ID" value="MBC9176145.1"/>
    <property type="molecule type" value="Genomic_DNA"/>
</dbReference>
<dbReference type="InterPro" id="IPR028943">
    <property type="entry name" value="ZorC_EH_Signature_dom"/>
</dbReference>
<evidence type="ECO:0000259" key="1">
    <source>
        <dbReference type="Pfam" id="PF15611"/>
    </source>
</evidence>
<proteinExistence type="predicted"/>
<dbReference type="Proteomes" id="UP000603940">
    <property type="component" value="Unassembled WGS sequence"/>
</dbReference>
<accession>A0ABR7R3F3</accession>
<keyword evidence="3" id="KW-1185">Reference proteome</keyword>
<evidence type="ECO:0000313" key="3">
    <source>
        <dbReference type="Proteomes" id="UP000603940"/>
    </source>
</evidence>
<gene>
    <name evidence="2" type="ORF">IBL25_04210</name>
</gene>
<evidence type="ECO:0000313" key="2">
    <source>
        <dbReference type="EMBL" id="MBC9176145.1"/>
    </source>
</evidence>
<feature type="domain" description="Zorya protein ZorC EH" evidence="1">
    <location>
        <begin position="25"/>
        <end position="451"/>
    </location>
</feature>
<reference evidence="2 3" key="1">
    <citation type="journal article" date="2009" name="Int. J. Syst. Evol. Microbiol.">
        <title>Transfer of Teichococcus ludipueritiae and Muricoccus roseus to the genus Roseomonas, as Roseomonas ludipueritiae comb. nov. and Roseomonas rosea comb. nov., respectively, and emended description of the genus Roseomonas.</title>
        <authorList>
            <person name="Sanchez-Porro C."/>
            <person name="Gallego V."/>
            <person name="Busse H.J."/>
            <person name="Kampfer P."/>
            <person name="Ventosa A."/>
        </authorList>
    </citation>
    <scope>NUCLEOTIDE SEQUENCE [LARGE SCALE GENOMIC DNA]</scope>
    <source>
        <strain evidence="2 3">DSM 14915</strain>
    </source>
</reference>
<sequence>MGLFAELQRPQPAIPHPVLPKLKSALELQVEEIRRKFGGATREPEPASDHLAMVETMLGDDGSGVDRLGRRELRIVPYIIWGANSAWRRAVSFIRRFLARVEQVWPKAPRRLWVHYVMNFDPECAASAELAQWLERRVLDLPEPLQKFSAIYNLFDLKHAPPLLAKAAILDPSLLQDLEELGTSPAMFRSSTLMLSVIEASGPILAMRPDLPDAPTRLTDLLGGEVEFALDGSGNTELRSRALRAIVDGVVAWQERQAQNSSPEPALDFLIKLNGDPRFKALRWTNKVSAESLSVIRRWLSRKTLEAFFRIIDALQTDRRDMWQERREFWLSYLPHITDAWLVVGKKAVPIAVREGLDFGQFASGGGVQSDHCGLMMQIGSIRIMEMNKNGRAFFWNVSNKSLPDFYQTQKTYDRQIFIARANVSSENYGGNPNRVSGLTHHGGWQDKFCDELLERTGIDRPR</sequence>
<dbReference type="Pfam" id="PF15611">
    <property type="entry name" value="EH_Signature"/>
    <property type="match status" value="1"/>
</dbReference>
<protein>
    <recommendedName>
        <fullName evidence="1">Zorya protein ZorC EH domain-containing protein</fullName>
    </recommendedName>
</protein>
<organism evidence="2 3">
    <name type="scientific">Pseudoroseomonas ludipueritiae</name>
    <dbReference type="NCBI Taxonomy" id="198093"/>
    <lineage>
        <taxon>Bacteria</taxon>
        <taxon>Pseudomonadati</taxon>
        <taxon>Pseudomonadota</taxon>
        <taxon>Alphaproteobacteria</taxon>
        <taxon>Acetobacterales</taxon>
        <taxon>Acetobacteraceae</taxon>
        <taxon>Pseudoroseomonas</taxon>
    </lineage>
</organism>
<comment type="caution">
    <text evidence="2">The sequence shown here is derived from an EMBL/GenBank/DDBJ whole genome shotgun (WGS) entry which is preliminary data.</text>
</comment>
<dbReference type="RefSeq" id="WP_187777308.1">
    <property type="nucleotide sequence ID" value="NZ_JACTUZ010000008.1"/>
</dbReference>